<dbReference type="GO" id="GO:0005739">
    <property type="term" value="C:mitochondrion"/>
    <property type="evidence" value="ECO:0007669"/>
    <property type="project" value="UniProtKB-ARBA"/>
</dbReference>
<reference evidence="15" key="1">
    <citation type="journal article" date="2013" name="Nature">
        <title>Draft genome of the wheat A-genome progenitor Triticum urartu.</title>
        <authorList>
            <person name="Ling H.Q."/>
            <person name="Zhao S."/>
            <person name="Liu D."/>
            <person name="Wang J."/>
            <person name="Sun H."/>
            <person name="Zhang C."/>
            <person name="Fan H."/>
            <person name="Li D."/>
            <person name="Dong L."/>
            <person name="Tao Y."/>
            <person name="Gao C."/>
            <person name="Wu H."/>
            <person name="Li Y."/>
            <person name="Cui Y."/>
            <person name="Guo X."/>
            <person name="Zheng S."/>
            <person name="Wang B."/>
            <person name="Yu K."/>
            <person name="Liang Q."/>
            <person name="Yang W."/>
            <person name="Lou X."/>
            <person name="Chen J."/>
            <person name="Feng M."/>
            <person name="Jian J."/>
            <person name="Zhang X."/>
            <person name="Luo G."/>
            <person name="Jiang Y."/>
            <person name="Liu J."/>
            <person name="Wang Z."/>
            <person name="Sha Y."/>
            <person name="Zhang B."/>
            <person name="Wu H."/>
            <person name="Tang D."/>
            <person name="Shen Q."/>
            <person name="Xue P."/>
            <person name="Zou S."/>
            <person name="Wang X."/>
            <person name="Liu X."/>
            <person name="Wang F."/>
            <person name="Yang Y."/>
            <person name="An X."/>
            <person name="Dong Z."/>
            <person name="Zhang K."/>
            <person name="Zhang X."/>
            <person name="Luo M.C."/>
            <person name="Dvorak J."/>
            <person name="Tong Y."/>
            <person name="Wang J."/>
            <person name="Yang H."/>
            <person name="Li Z."/>
            <person name="Wang D."/>
            <person name="Zhang A."/>
            <person name="Wang J."/>
        </authorList>
    </citation>
    <scope>NUCLEOTIDE SEQUENCE</scope>
</reference>
<sequence>MAMAAARRALLNHLRVPVARPAVAAGSVPVARLLSSTSEVEKGSFLDKGEVADRVVSVIKNFQKIEPSKVTPNAHFQKDLGLDSLDTVEIVMAFEEEFSFEIPDNEAEKIDSIKSAVDFIASHPQAKCDAGGSSMLPARWLCERWVGQRWLCERWVGQRWCSAWGGGGGGDPTMFEAFWRETGDAAELVVPGWQTMSYFSDVSNVCWFMEPDFDQQVRRLHRTVGNAAVDGYHVLVGTGSTQLLMAALYALSPADAVQPTSVVSTAPYYSWYPAVTDFLRSGLFRWAGDASSFIGDAYIELVCSPNNPDGAIRDAVLGSGGSGKAVHDLAYYWPQYTPITRRADHDIMLFTMSKSTGHAGTRIGWALVKDREVARRMTKFVELNTVSVSKDSQLRAAKVLRAVSDGYDGGASASRHRLFDFGRRKMAERWRMLREAAAASGIFSLPEETSGRCNFANETAANNPAFAWLRCDREDVEDCAGFLRGHKIVTRSGNQFGAGPSDEIHFGALSFIADDSAWLCEAPLDVEALPVRGATHFHALTYGFLL</sequence>
<keyword evidence="6 14" id="KW-0444">Lipid biosynthesis</keyword>
<evidence type="ECO:0000256" key="4">
    <source>
        <dbReference type="ARBA" id="ARBA00010930"/>
    </source>
</evidence>
<comment type="subunit">
    <text evidence="13">Complex I is composed of at least 49 different subunits.</text>
</comment>
<dbReference type="PANTHER" id="PTHR43795:SF111">
    <property type="entry name" value="TRYPTOPHAN AMINOTRANSFERASE-RELATED PROTEIN 2"/>
    <property type="match status" value="1"/>
</dbReference>
<evidence type="ECO:0000256" key="6">
    <source>
        <dbReference type="ARBA" id="ARBA00022516"/>
    </source>
</evidence>
<dbReference type="PROSITE" id="PS00012">
    <property type="entry name" value="PHOSPHOPANTETHEINE"/>
    <property type="match status" value="1"/>
</dbReference>
<evidence type="ECO:0000256" key="13">
    <source>
        <dbReference type="ARBA" id="ARBA00063067"/>
    </source>
</evidence>
<dbReference type="Gene3D" id="3.40.640.10">
    <property type="entry name" value="Type I PLP-dependent aspartate aminotransferase-like (Major domain)"/>
    <property type="match status" value="1"/>
</dbReference>
<keyword evidence="15" id="KW-0808">Transferase</keyword>
<keyword evidence="8" id="KW-0276">Fatty acid metabolism</keyword>
<evidence type="ECO:0000256" key="2">
    <source>
        <dbReference type="ARBA" id="ARBA00005194"/>
    </source>
</evidence>
<dbReference type="GO" id="GO:0016846">
    <property type="term" value="F:carbon-sulfur lyase activity"/>
    <property type="evidence" value="ECO:0007669"/>
    <property type="project" value="InterPro"/>
</dbReference>
<dbReference type="STRING" id="4572.M7ZFI4"/>
<dbReference type="Gene3D" id="1.10.1200.10">
    <property type="entry name" value="ACP-like"/>
    <property type="match status" value="1"/>
</dbReference>
<dbReference type="InterPro" id="IPR015422">
    <property type="entry name" value="PyrdxlP-dep_Trfase_small"/>
</dbReference>
<comment type="pathway">
    <text evidence="2">Lipid metabolism; fatty acid biosynthesis.</text>
</comment>
<evidence type="ECO:0000256" key="7">
    <source>
        <dbReference type="ARBA" id="ARBA00022553"/>
    </source>
</evidence>
<dbReference type="InterPro" id="IPR009081">
    <property type="entry name" value="PP-bd_ACP"/>
</dbReference>
<evidence type="ECO:0000256" key="3">
    <source>
        <dbReference type="ARBA" id="ARBA00006312"/>
    </source>
</evidence>
<dbReference type="Pfam" id="PF00550">
    <property type="entry name" value="PP-binding"/>
    <property type="match status" value="1"/>
</dbReference>
<dbReference type="SUPFAM" id="SSF53383">
    <property type="entry name" value="PLP-dependent transferases"/>
    <property type="match status" value="1"/>
</dbReference>
<keyword evidence="5 14" id="KW-0596">Phosphopantetheine</keyword>
<dbReference type="GO" id="GO:0008483">
    <property type="term" value="F:transaminase activity"/>
    <property type="evidence" value="ECO:0007669"/>
    <property type="project" value="UniProtKB-KW"/>
</dbReference>
<dbReference type="InterPro" id="IPR006948">
    <property type="entry name" value="Alliinase_C"/>
</dbReference>
<keyword evidence="15" id="KW-0032">Aminotransferase</keyword>
<evidence type="ECO:0000256" key="11">
    <source>
        <dbReference type="ARBA" id="ARBA00023160"/>
    </source>
</evidence>
<dbReference type="InterPro" id="IPR015421">
    <property type="entry name" value="PyrdxlP-dep_Trfase_major"/>
</dbReference>
<dbReference type="PANTHER" id="PTHR43795">
    <property type="entry name" value="BIFUNCTIONAL ASPARTATE AMINOTRANSFERASE AND GLUTAMATE/ASPARTATE-PREPHENATE AMINOTRANSFERASE-RELATED"/>
    <property type="match status" value="1"/>
</dbReference>
<dbReference type="Gene3D" id="2.10.25.30">
    <property type="entry name" value="EGF-like, alliinase"/>
    <property type="match status" value="1"/>
</dbReference>
<comment type="cofactor">
    <cofactor evidence="1">
        <name>pyridoxal 5'-phosphate</name>
        <dbReference type="ChEBI" id="CHEBI:597326"/>
    </cofactor>
</comment>
<dbReference type="GO" id="GO:0000036">
    <property type="term" value="F:acyl carrier activity"/>
    <property type="evidence" value="ECO:0007669"/>
    <property type="project" value="UniProtKB-ARBA"/>
</dbReference>
<dbReference type="InterPro" id="IPR037029">
    <property type="entry name" value="Alliinase_N_sf"/>
</dbReference>
<dbReference type="NCBIfam" id="TIGR00517">
    <property type="entry name" value="acyl_carrier"/>
    <property type="match status" value="1"/>
</dbReference>
<dbReference type="InterPro" id="IPR006162">
    <property type="entry name" value="Ppantetheine_attach_site"/>
</dbReference>
<proteinExistence type="inferred from homology"/>
<evidence type="ECO:0000256" key="12">
    <source>
        <dbReference type="ARBA" id="ARBA00057783"/>
    </source>
</evidence>
<evidence type="ECO:0000313" key="15">
    <source>
        <dbReference type="EMBL" id="EMS58837.1"/>
    </source>
</evidence>
<dbReference type="NCBIfam" id="NF002148">
    <property type="entry name" value="PRK00982.1-2"/>
    <property type="match status" value="1"/>
</dbReference>
<comment type="similarity">
    <text evidence="4">Belongs to the acyl carrier protein (ACP) family.</text>
</comment>
<dbReference type="PROSITE" id="PS50075">
    <property type="entry name" value="CARRIER"/>
    <property type="match status" value="1"/>
</dbReference>
<name>M7ZFI4_TRIUA</name>
<dbReference type="Gene3D" id="3.90.1150.10">
    <property type="entry name" value="Aspartate Aminotransferase, domain 1"/>
    <property type="match status" value="1"/>
</dbReference>
<dbReference type="InterPro" id="IPR003231">
    <property type="entry name" value="ACP"/>
</dbReference>
<protein>
    <recommendedName>
        <fullName evidence="14">Acyl carrier protein</fullName>
    </recommendedName>
</protein>
<dbReference type="InterPro" id="IPR036736">
    <property type="entry name" value="ACP-like_sf"/>
</dbReference>
<gene>
    <name evidence="15" type="ORF">TRIUR3_28891</name>
</gene>
<dbReference type="CDD" id="cd00609">
    <property type="entry name" value="AAT_like"/>
    <property type="match status" value="1"/>
</dbReference>
<dbReference type="GO" id="GO:0006520">
    <property type="term" value="P:amino acid metabolic process"/>
    <property type="evidence" value="ECO:0007669"/>
    <property type="project" value="TreeGrafter"/>
</dbReference>
<dbReference type="SUPFAM" id="SSF47336">
    <property type="entry name" value="ACP-like"/>
    <property type="match status" value="1"/>
</dbReference>
<evidence type="ECO:0000256" key="14">
    <source>
        <dbReference type="RuleBase" id="RU000722"/>
    </source>
</evidence>
<organism evidence="15">
    <name type="scientific">Triticum urartu</name>
    <name type="common">Red wild einkorn</name>
    <name type="synonym">Crithodium urartu</name>
    <dbReference type="NCBI Taxonomy" id="4572"/>
    <lineage>
        <taxon>Eukaryota</taxon>
        <taxon>Viridiplantae</taxon>
        <taxon>Streptophyta</taxon>
        <taxon>Embryophyta</taxon>
        <taxon>Tracheophyta</taxon>
        <taxon>Spermatophyta</taxon>
        <taxon>Magnoliopsida</taxon>
        <taxon>Liliopsida</taxon>
        <taxon>Poales</taxon>
        <taxon>Poaceae</taxon>
        <taxon>BOP clade</taxon>
        <taxon>Pooideae</taxon>
        <taxon>Triticodae</taxon>
        <taxon>Triticeae</taxon>
        <taxon>Triticinae</taxon>
        <taxon>Triticum</taxon>
    </lineage>
</organism>
<dbReference type="Pfam" id="PF04864">
    <property type="entry name" value="Alliinase_C"/>
    <property type="match status" value="1"/>
</dbReference>
<evidence type="ECO:0000256" key="9">
    <source>
        <dbReference type="ARBA" id="ARBA00022898"/>
    </source>
</evidence>
<dbReference type="AlphaFoldDB" id="M7ZFI4"/>
<keyword evidence="11 14" id="KW-0275">Fatty acid biosynthesis</keyword>
<evidence type="ECO:0000256" key="1">
    <source>
        <dbReference type="ARBA" id="ARBA00001933"/>
    </source>
</evidence>
<keyword evidence="7" id="KW-0597">Phosphoprotein</keyword>
<dbReference type="InterPro" id="IPR015424">
    <property type="entry name" value="PyrdxlP-dep_Trfase"/>
</dbReference>
<dbReference type="FunFam" id="1.10.1200.10:FF:000003">
    <property type="entry name" value="Acyl carrier protein"/>
    <property type="match status" value="1"/>
</dbReference>
<comment type="similarity">
    <text evidence="3">Belongs to the alliinase family.</text>
</comment>
<evidence type="ECO:0000256" key="8">
    <source>
        <dbReference type="ARBA" id="ARBA00022832"/>
    </source>
</evidence>
<evidence type="ECO:0000256" key="10">
    <source>
        <dbReference type="ARBA" id="ARBA00023098"/>
    </source>
</evidence>
<keyword evidence="9" id="KW-0663">Pyridoxal phosphate</keyword>
<accession>M7ZFI4</accession>
<dbReference type="EMBL" id="KD127758">
    <property type="protein sequence ID" value="EMS58837.1"/>
    <property type="molecule type" value="Genomic_DNA"/>
</dbReference>
<keyword evidence="10" id="KW-0443">Lipid metabolism</keyword>
<evidence type="ECO:0000256" key="5">
    <source>
        <dbReference type="ARBA" id="ARBA00022450"/>
    </source>
</evidence>
<comment type="function">
    <text evidence="12">Carrier of the growing fatty acid chain in fatty acid biosynthesis. May be involved in the synthesis of short and medium chain fatty acids. Accessory and non-catalytic subunit of the mitochondrial membrane respiratory chain NADH dehydrogenase (Complex I), which functions in the transfer of electrons from NADH to the respiratory chain.</text>
</comment>
<dbReference type="InterPro" id="IPR050478">
    <property type="entry name" value="Ethylene_sulfur-biosynth"/>
</dbReference>
<dbReference type="eggNOG" id="KOG1748">
    <property type="taxonomic scope" value="Eukaryota"/>
</dbReference>
<dbReference type="HAMAP" id="MF_01217">
    <property type="entry name" value="Acyl_carrier"/>
    <property type="match status" value="1"/>
</dbReference>